<dbReference type="PANTHER" id="PTHR34610">
    <property type="entry name" value="SSL7007 PROTEIN"/>
    <property type="match status" value="1"/>
</dbReference>
<dbReference type="Pfam" id="PF13470">
    <property type="entry name" value="PIN_3"/>
    <property type="match status" value="1"/>
</dbReference>
<feature type="domain" description="PIN" evidence="1">
    <location>
        <begin position="3"/>
        <end position="103"/>
    </location>
</feature>
<dbReference type="Proteomes" id="UP000245489">
    <property type="component" value="Unassembled WGS sequence"/>
</dbReference>
<dbReference type="InterPro" id="IPR002850">
    <property type="entry name" value="PIN_toxin-like"/>
</dbReference>
<reference evidence="2 3" key="1">
    <citation type="submission" date="2018-05" db="EMBL/GenBank/DDBJ databases">
        <title>Genomic Encyclopedia of Archaeal and Bacterial Type Strains, Phase II (KMG-II): from individual species to whole genera.</title>
        <authorList>
            <person name="Goeker M."/>
        </authorList>
    </citation>
    <scope>NUCLEOTIDE SEQUENCE [LARGE SCALE GENOMIC DNA]</scope>
    <source>
        <strain evidence="2 3">DSM 22214</strain>
    </source>
</reference>
<dbReference type="RefSeq" id="WP_109742973.1">
    <property type="nucleotide sequence ID" value="NZ_QGGO01000010.1"/>
</dbReference>
<sequence>MNIVLDTNVFLVSLASHSKYHLIYQALSNNFFDLYVSNEILTEYDEVISKRLGCDITDLKLRELLNLKNVHKIEPFYNWQLIEIDPDDNKFVDCAIAISADFIDILKDIPFPIVDTIKAEDFLILLQNDFMGFQ</sequence>
<dbReference type="OrthoDB" id="9802590at2"/>
<accession>A0A316E9T4</accession>
<proteinExistence type="predicted"/>
<comment type="caution">
    <text evidence="2">The sequence shown here is derived from an EMBL/GenBank/DDBJ whole genome shotgun (WGS) entry which is preliminary data.</text>
</comment>
<dbReference type="SUPFAM" id="SSF88723">
    <property type="entry name" value="PIN domain-like"/>
    <property type="match status" value="1"/>
</dbReference>
<dbReference type="InterPro" id="IPR029060">
    <property type="entry name" value="PIN-like_dom_sf"/>
</dbReference>
<evidence type="ECO:0000259" key="1">
    <source>
        <dbReference type="Pfam" id="PF13470"/>
    </source>
</evidence>
<dbReference type="InterPro" id="IPR002716">
    <property type="entry name" value="PIN_dom"/>
</dbReference>
<organism evidence="2 3">
    <name type="scientific">Arcicella aurantiaca</name>
    <dbReference type="NCBI Taxonomy" id="591202"/>
    <lineage>
        <taxon>Bacteria</taxon>
        <taxon>Pseudomonadati</taxon>
        <taxon>Bacteroidota</taxon>
        <taxon>Cytophagia</taxon>
        <taxon>Cytophagales</taxon>
        <taxon>Flectobacillaceae</taxon>
        <taxon>Arcicella</taxon>
    </lineage>
</organism>
<gene>
    <name evidence="2" type="ORF">LV89_02238</name>
</gene>
<name>A0A316E9T4_9BACT</name>
<dbReference type="NCBIfam" id="TIGR00305">
    <property type="entry name" value="putative toxin-antitoxin system toxin component, PIN family"/>
    <property type="match status" value="1"/>
</dbReference>
<evidence type="ECO:0000313" key="3">
    <source>
        <dbReference type="Proteomes" id="UP000245489"/>
    </source>
</evidence>
<evidence type="ECO:0000313" key="2">
    <source>
        <dbReference type="EMBL" id="PWK26729.1"/>
    </source>
</evidence>
<dbReference type="EMBL" id="QGGO01000010">
    <property type="protein sequence ID" value="PWK26729.1"/>
    <property type="molecule type" value="Genomic_DNA"/>
</dbReference>
<protein>
    <submittedName>
        <fullName evidence="2">Putative PIN family toxin of toxin-antitoxin system</fullName>
    </submittedName>
</protein>
<dbReference type="PANTHER" id="PTHR34610:SF3">
    <property type="entry name" value="SSL7007 PROTEIN"/>
    <property type="match status" value="1"/>
</dbReference>
<dbReference type="AlphaFoldDB" id="A0A316E9T4"/>
<keyword evidence="3" id="KW-1185">Reference proteome</keyword>